<dbReference type="Proteomes" id="UP001497623">
    <property type="component" value="Unassembled WGS sequence"/>
</dbReference>
<reference evidence="1 2" key="1">
    <citation type="submission" date="2024-05" db="EMBL/GenBank/DDBJ databases">
        <authorList>
            <person name="Wallberg A."/>
        </authorList>
    </citation>
    <scope>NUCLEOTIDE SEQUENCE [LARGE SCALE GENOMIC DNA]</scope>
</reference>
<accession>A0AAV2PZY9</accession>
<keyword evidence="2" id="KW-1185">Reference proteome</keyword>
<protein>
    <submittedName>
        <fullName evidence="1">Uncharacterized protein</fullName>
    </submittedName>
</protein>
<dbReference type="EMBL" id="CAXKWB010002655">
    <property type="protein sequence ID" value="CAL4067375.1"/>
    <property type="molecule type" value="Genomic_DNA"/>
</dbReference>
<organism evidence="1 2">
    <name type="scientific">Meganyctiphanes norvegica</name>
    <name type="common">Northern krill</name>
    <name type="synonym">Thysanopoda norvegica</name>
    <dbReference type="NCBI Taxonomy" id="48144"/>
    <lineage>
        <taxon>Eukaryota</taxon>
        <taxon>Metazoa</taxon>
        <taxon>Ecdysozoa</taxon>
        <taxon>Arthropoda</taxon>
        <taxon>Crustacea</taxon>
        <taxon>Multicrustacea</taxon>
        <taxon>Malacostraca</taxon>
        <taxon>Eumalacostraca</taxon>
        <taxon>Eucarida</taxon>
        <taxon>Euphausiacea</taxon>
        <taxon>Euphausiidae</taxon>
        <taxon>Meganyctiphanes</taxon>
    </lineage>
</organism>
<evidence type="ECO:0000313" key="2">
    <source>
        <dbReference type="Proteomes" id="UP001497623"/>
    </source>
</evidence>
<evidence type="ECO:0000313" key="1">
    <source>
        <dbReference type="EMBL" id="CAL4067375.1"/>
    </source>
</evidence>
<name>A0AAV2PZY9_MEGNR</name>
<gene>
    <name evidence="1" type="ORF">MNOR_LOCUS6437</name>
</gene>
<proteinExistence type="predicted"/>
<sequence>MGFGAVVDLTVAVMGAPSGCECLCLVYDVRLDVSAVANDSGLRIMAPMTLPITHDSGVFSVVLMTVAGCRIVLGGGMMATCVSICFRSMEATSLIDALLELYEHSLQ</sequence>
<comment type="caution">
    <text evidence="1">The sequence shown here is derived from an EMBL/GenBank/DDBJ whole genome shotgun (WGS) entry which is preliminary data.</text>
</comment>
<dbReference type="AlphaFoldDB" id="A0AAV2PZY9"/>